<dbReference type="GO" id="GO:0015297">
    <property type="term" value="F:antiporter activity"/>
    <property type="evidence" value="ECO:0007669"/>
    <property type="project" value="InterPro"/>
</dbReference>
<organism evidence="7 8">
    <name type="scientific">Populus euphratica</name>
    <name type="common">Euphrates poplar</name>
    <dbReference type="NCBI Taxonomy" id="75702"/>
    <lineage>
        <taxon>Eukaryota</taxon>
        <taxon>Viridiplantae</taxon>
        <taxon>Streptophyta</taxon>
        <taxon>Embryophyta</taxon>
        <taxon>Tracheophyta</taxon>
        <taxon>Spermatophyta</taxon>
        <taxon>Magnoliopsida</taxon>
        <taxon>eudicotyledons</taxon>
        <taxon>Gunneridae</taxon>
        <taxon>Pentapetalae</taxon>
        <taxon>rosids</taxon>
        <taxon>fabids</taxon>
        <taxon>Malpighiales</taxon>
        <taxon>Salicaceae</taxon>
        <taxon>Saliceae</taxon>
        <taxon>Populus</taxon>
    </lineage>
</organism>
<keyword evidence="4 6" id="KW-1133">Transmembrane helix</keyword>
<dbReference type="GO" id="GO:1990961">
    <property type="term" value="P:xenobiotic detoxification by transmembrane export across the plasma membrane"/>
    <property type="evidence" value="ECO:0007669"/>
    <property type="project" value="InterPro"/>
</dbReference>
<feature type="transmembrane region" description="Helical" evidence="6">
    <location>
        <begin position="436"/>
        <end position="459"/>
    </location>
</feature>
<dbReference type="PANTHER" id="PTHR11206">
    <property type="entry name" value="MULTIDRUG RESISTANCE PROTEIN"/>
    <property type="match status" value="1"/>
</dbReference>
<protein>
    <recommendedName>
        <fullName evidence="6">Protein DETOXIFICATION</fullName>
    </recommendedName>
    <alternativeName>
        <fullName evidence="6">Multidrug and toxic compound extrusion protein</fullName>
    </alternativeName>
</protein>
<evidence type="ECO:0000313" key="8">
    <source>
        <dbReference type="RefSeq" id="XP_011016878.1"/>
    </source>
</evidence>
<evidence type="ECO:0000256" key="5">
    <source>
        <dbReference type="ARBA" id="ARBA00023136"/>
    </source>
</evidence>
<dbReference type="Pfam" id="PF01554">
    <property type="entry name" value="MatE"/>
    <property type="match status" value="2"/>
</dbReference>
<feature type="transmembrane region" description="Helical" evidence="6">
    <location>
        <begin position="213"/>
        <end position="232"/>
    </location>
</feature>
<feature type="transmembrane region" description="Helical" evidence="6">
    <location>
        <begin position="471"/>
        <end position="491"/>
    </location>
</feature>
<feature type="transmembrane region" description="Helical" evidence="6">
    <location>
        <begin position="180"/>
        <end position="201"/>
    </location>
</feature>
<evidence type="ECO:0000256" key="2">
    <source>
        <dbReference type="ARBA" id="ARBA00010199"/>
    </source>
</evidence>
<dbReference type="NCBIfam" id="TIGR00797">
    <property type="entry name" value="matE"/>
    <property type="match status" value="1"/>
</dbReference>
<evidence type="ECO:0000313" key="7">
    <source>
        <dbReference type="Proteomes" id="UP000694918"/>
    </source>
</evidence>
<dbReference type="AlphaFoldDB" id="A0AAJ6TSP3"/>
<feature type="transmembrane region" description="Helical" evidence="6">
    <location>
        <begin position="147"/>
        <end position="168"/>
    </location>
</feature>
<name>A0AAJ6TSP3_POPEU</name>
<comment type="subcellular location">
    <subcellularLocation>
        <location evidence="1">Membrane</location>
        <topology evidence="1">Multi-pass membrane protein</topology>
    </subcellularLocation>
</comment>
<dbReference type="Proteomes" id="UP000694918">
    <property type="component" value="Unplaced"/>
</dbReference>
<evidence type="ECO:0000256" key="3">
    <source>
        <dbReference type="ARBA" id="ARBA00022692"/>
    </source>
</evidence>
<reference evidence="8" key="1">
    <citation type="submission" date="2025-08" db="UniProtKB">
        <authorList>
            <consortium name="RefSeq"/>
        </authorList>
    </citation>
    <scope>IDENTIFICATION</scope>
</reference>
<feature type="transmembrane region" description="Helical" evidence="6">
    <location>
        <begin position="102"/>
        <end position="126"/>
    </location>
</feature>
<dbReference type="CDD" id="cd13132">
    <property type="entry name" value="MATE_eukaryotic"/>
    <property type="match status" value="1"/>
</dbReference>
<feature type="transmembrane region" description="Helical" evidence="6">
    <location>
        <begin position="322"/>
        <end position="341"/>
    </location>
</feature>
<gene>
    <name evidence="8" type="primary">LOC105120402</name>
</gene>
<dbReference type="GO" id="GO:0016020">
    <property type="term" value="C:membrane"/>
    <property type="evidence" value="ECO:0007669"/>
    <property type="project" value="UniProtKB-SubCell"/>
</dbReference>
<evidence type="ECO:0000256" key="6">
    <source>
        <dbReference type="RuleBase" id="RU004914"/>
    </source>
</evidence>
<dbReference type="GeneID" id="105120402"/>
<dbReference type="RefSeq" id="XP_011016878.1">
    <property type="nucleotide sequence ID" value="XM_011018576.1"/>
</dbReference>
<feature type="transmembrane region" description="Helical" evidence="6">
    <location>
        <begin position="362"/>
        <end position="385"/>
    </location>
</feature>
<dbReference type="InterPro" id="IPR045069">
    <property type="entry name" value="MATE_euk"/>
</dbReference>
<evidence type="ECO:0000256" key="4">
    <source>
        <dbReference type="ARBA" id="ARBA00022989"/>
    </source>
</evidence>
<dbReference type="InterPro" id="IPR002528">
    <property type="entry name" value="MATE_fam"/>
</dbReference>
<dbReference type="GO" id="GO:0042910">
    <property type="term" value="F:xenobiotic transmembrane transporter activity"/>
    <property type="evidence" value="ECO:0007669"/>
    <property type="project" value="InterPro"/>
</dbReference>
<feature type="transmembrane region" description="Helical" evidence="6">
    <location>
        <begin position="69"/>
        <end position="90"/>
    </location>
</feature>
<evidence type="ECO:0000256" key="1">
    <source>
        <dbReference type="ARBA" id="ARBA00004141"/>
    </source>
</evidence>
<dbReference type="KEGG" id="peu:105120402"/>
<comment type="similarity">
    <text evidence="2 6">Belongs to the multi antimicrobial extrusion (MATE) (TC 2.A.66.1) family.</text>
</comment>
<feature type="transmembrane region" description="Helical" evidence="6">
    <location>
        <begin position="238"/>
        <end position="261"/>
    </location>
</feature>
<accession>A0AAJ6TSP3</accession>
<keyword evidence="7" id="KW-1185">Reference proteome</keyword>
<sequence length="505" mass="55515">MILLLIYTSSKLSPSEANKNPDYIAFFFLSMGSVDTDSERNQALYLQDQHDQENKDDLASRIWVETKKLWQIAGPAIFSLMAMFSMNMITQSFAGHLGVVELAAISISNTVIVGFKLGMSSALGTLCGQAFGAERYHMLGIYMQRSWVVLFLCCFLLSPFYVFATPLLKRLGQADEVAKMAGAVALWLIPLHFSFAFLFPLRTFLQSQLKNRVTAWVSLVSLGINALTSWLFVYELHFGVVGVAIALDISWWALTLGLFVYCSCGRCPSTWTGFSVQAFSGLWEFVKLSVASGVMLCLENWYYRILIIMTGHLKNSTLAVDALSVCMGTLGWELMIPLAFFAAAGVRVSNELGAGNSKAAKFATMVSVAQTTITGLVLCVLIMLLKNKIALAFTSDADVIHEVDSLSPLLAISILLNNVQPVLSGVAVGSGSQTKIAYVNLGCYYFIGLPLGFLMGWVFKLGIKGIWCGMILGGTFTQTVTLAIITMKFNWDKEAEKARNRVDKW</sequence>
<proteinExistence type="inferred from homology"/>
<keyword evidence="3 6" id="KW-0812">Transmembrane</keyword>
<keyword evidence="5 6" id="KW-0472">Membrane</keyword>